<protein>
    <submittedName>
        <fullName evidence="1">Uncharacterized protein</fullName>
    </submittedName>
</protein>
<keyword evidence="2" id="KW-1185">Reference proteome</keyword>
<dbReference type="EMBL" id="FNKP01000004">
    <property type="protein sequence ID" value="SDR55497.1"/>
    <property type="molecule type" value="Genomic_DNA"/>
</dbReference>
<name>A0A1H1K0P5_9BURK</name>
<evidence type="ECO:0000313" key="2">
    <source>
        <dbReference type="Proteomes" id="UP000183487"/>
    </source>
</evidence>
<dbReference type="Proteomes" id="UP000183487">
    <property type="component" value="Unassembled WGS sequence"/>
</dbReference>
<gene>
    <name evidence="1" type="ORF">SAMN05443245_7705</name>
</gene>
<proteinExistence type="predicted"/>
<reference evidence="2" key="1">
    <citation type="submission" date="2016-10" db="EMBL/GenBank/DDBJ databases">
        <authorList>
            <person name="Varghese N."/>
        </authorList>
    </citation>
    <scope>NUCLEOTIDE SEQUENCE [LARGE SCALE GENOMIC DNA]</scope>
    <source>
        <strain evidence="2">GAS106B</strain>
    </source>
</reference>
<accession>A0A1H1K0P5</accession>
<dbReference type="AlphaFoldDB" id="A0A1H1K0P5"/>
<evidence type="ECO:0000313" key="1">
    <source>
        <dbReference type="EMBL" id="SDR55497.1"/>
    </source>
</evidence>
<organism evidence="1 2">
    <name type="scientific">Paraburkholderia fungorum</name>
    <dbReference type="NCBI Taxonomy" id="134537"/>
    <lineage>
        <taxon>Bacteria</taxon>
        <taxon>Pseudomonadati</taxon>
        <taxon>Pseudomonadota</taxon>
        <taxon>Betaproteobacteria</taxon>
        <taxon>Burkholderiales</taxon>
        <taxon>Burkholderiaceae</taxon>
        <taxon>Paraburkholderia</taxon>
    </lineage>
</organism>
<sequence length="92" mass="10003">MCSPIPVTLTRDTGSHKEVSAADRKVAALIQEAVVQAFSDDMFLGGECDHAMPVVNRNSVATLQGIERFGLFVHVAVITHARLQPHPLRTQP</sequence>